<proteinExistence type="predicted"/>
<dbReference type="Proteomes" id="UP001139158">
    <property type="component" value="Unassembled WGS sequence"/>
</dbReference>
<dbReference type="InterPro" id="IPR001387">
    <property type="entry name" value="Cro/C1-type_HTH"/>
</dbReference>
<dbReference type="SMART" id="SM00530">
    <property type="entry name" value="HTH_XRE"/>
    <property type="match status" value="1"/>
</dbReference>
<dbReference type="SUPFAM" id="SSF47413">
    <property type="entry name" value="lambda repressor-like DNA-binding domains"/>
    <property type="match status" value="1"/>
</dbReference>
<gene>
    <name evidence="2" type="ORF">LJ757_15905</name>
</gene>
<dbReference type="Gene3D" id="1.10.260.40">
    <property type="entry name" value="lambda repressor-like DNA-binding domains"/>
    <property type="match status" value="1"/>
</dbReference>
<evidence type="ECO:0000313" key="3">
    <source>
        <dbReference type="Proteomes" id="UP001139158"/>
    </source>
</evidence>
<dbReference type="CDD" id="cd00093">
    <property type="entry name" value="HTH_XRE"/>
    <property type="match status" value="1"/>
</dbReference>
<sequence length="84" mass="9326">MEHETTPFFRAVDAASLGRSIAEARREAGMTQQEVAEHLKVTRGTIVRLESGRPVSLVVAMEAIRLIGRDVALIPRFAKVQVRQ</sequence>
<dbReference type="PROSITE" id="PS50943">
    <property type="entry name" value="HTH_CROC1"/>
    <property type="match status" value="1"/>
</dbReference>
<reference evidence="2" key="1">
    <citation type="submission" date="2021-10" db="EMBL/GenBank/DDBJ databases">
        <title>Novel species in genus Arthrobacter.</title>
        <authorList>
            <person name="Liu Y."/>
        </authorList>
    </citation>
    <scope>NUCLEOTIDE SEQUENCE</scope>
    <source>
        <strain evidence="2">Zg-Y453</strain>
    </source>
</reference>
<name>A0A9X1SD28_9MICC</name>
<dbReference type="RefSeq" id="WP_227897263.1">
    <property type="nucleotide sequence ID" value="NZ_CP099467.1"/>
</dbReference>
<dbReference type="EMBL" id="JAJFZV010000018">
    <property type="protein sequence ID" value="MCC3299275.1"/>
    <property type="molecule type" value="Genomic_DNA"/>
</dbReference>
<protein>
    <submittedName>
        <fullName evidence="2">Helix-turn-helix domain-containing protein</fullName>
    </submittedName>
</protein>
<dbReference type="AlphaFoldDB" id="A0A9X1SD28"/>
<evidence type="ECO:0000259" key="1">
    <source>
        <dbReference type="PROSITE" id="PS50943"/>
    </source>
</evidence>
<feature type="domain" description="HTH cro/C1-type" evidence="1">
    <location>
        <begin position="21"/>
        <end position="74"/>
    </location>
</feature>
<accession>A0A9X1SD28</accession>
<organism evidence="2 3">
    <name type="scientific">Arthrobacter caoxuetaonis</name>
    <dbReference type="NCBI Taxonomy" id="2886935"/>
    <lineage>
        <taxon>Bacteria</taxon>
        <taxon>Bacillati</taxon>
        <taxon>Actinomycetota</taxon>
        <taxon>Actinomycetes</taxon>
        <taxon>Micrococcales</taxon>
        <taxon>Micrococcaceae</taxon>
        <taxon>Arthrobacter</taxon>
    </lineage>
</organism>
<keyword evidence="3" id="KW-1185">Reference proteome</keyword>
<comment type="caution">
    <text evidence="2">The sequence shown here is derived from an EMBL/GenBank/DDBJ whole genome shotgun (WGS) entry which is preliminary data.</text>
</comment>
<dbReference type="InterPro" id="IPR010982">
    <property type="entry name" value="Lambda_DNA-bd_dom_sf"/>
</dbReference>
<dbReference type="GO" id="GO:0003677">
    <property type="term" value="F:DNA binding"/>
    <property type="evidence" value="ECO:0007669"/>
    <property type="project" value="InterPro"/>
</dbReference>
<dbReference type="Pfam" id="PF13560">
    <property type="entry name" value="HTH_31"/>
    <property type="match status" value="1"/>
</dbReference>
<evidence type="ECO:0000313" key="2">
    <source>
        <dbReference type="EMBL" id="MCC3299275.1"/>
    </source>
</evidence>